<proteinExistence type="predicted"/>
<dbReference type="OrthoDB" id="31571at2"/>
<dbReference type="Gene3D" id="3.50.50.60">
    <property type="entry name" value="FAD/NAD(P)-binding domain"/>
    <property type="match status" value="1"/>
</dbReference>
<gene>
    <name evidence="2" type="ORF">MHY01S_25130</name>
</gene>
<dbReference type="SUPFAM" id="SSF51971">
    <property type="entry name" value="Nucleotide-binding domain"/>
    <property type="match status" value="1"/>
</dbReference>
<dbReference type="InterPro" id="IPR006076">
    <property type="entry name" value="FAD-dep_OxRdtase"/>
</dbReference>
<dbReference type="Gene3D" id="3.30.9.10">
    <property type="entry name" value="D-Amino Acid Oxidase, subunit A, domain 2"/>
    <property type="match status" value="1"/>
</dbReference>
<reference evidence="2 3" key="1">
    <citation type="submission" date="2019-07" db="EMBL/GenBank/DDBJ databases">
        <title>Whole genome shotgun sequence of Meiothermus hypogaeus NBRC 106114.</title>
        <authorList>
            <person name="Hosoyama A."/>
            <person name="Uohara A."/>
            <person name="Ohji S."/>
            <person name="Ichikawa N."/>
        </authorList>
    </citation>
    <scope>NUCLEOTIDE SEQUENCE [LARGE SCALE GENOMIC DNA]</scope>
    <source>
        <strain evidence="2 3">NBRC 106114</strain>
    </source>
</reference>
<sequence length="298" mass="33042">MRTDAEIVVIGAGIAGLAAARVLHEAGKEVRVVARELGEASRVPDALLNPVRGKRGTVALEAEEALEALWDFYPRFGPVRRGILRPVPEADRGVWKGKLEGRRIPHQWLDEGLYLENAGWLRTTPLLHRLAEGLDILYAEVERLEYTTIYLRTPERRTLQAGLVVYAGGASGAHLVGLGGRFTPGSVLQTQEHFKQARSYGVYVAGHSLGGSYLPHQYTYTSHQTEPHEIEWLLSEAEKLLGYRPAVGSSWAGVRYRLDSHYLKEIPGGYALTGFGSAAYFYAPLYAHRLLKRIQGKS</sequence>
<dbReference type="RefSeq" id="WP_119341564.1">
    <property type="nucleotide sequence ID" value="NZ_BJXL01000093.1"/>
</dbReference>
<comment type="caution">
    <text evidence="2">The sequence shown here is derived from an EMBL/GenBank/DDBJ whole genome shotgun (WGS) entry which is preliminary data.</text>
</comment>
<evidence type="ECO:0000313" key="3">
    <source>
        <dbReference type="Proteomes" id="UP000321197"/>
    </source>
</evidence>
<evidence type="ECO:0000259" key="1">
    <source>
        <dbReference type="Pfam" id="PF01266"/>
    </source>
</evidence>
<feature type="domain" description="FAD dependent oxidoreductase" evidence="1">
    <location>
        <begin position="7"/>
        <end position="290"/>
    </location>
</feature>
<organism evidence="2 3">
    <name type="scientific">Meiothermus hypogaeus NBRC 106114</name>
    <dbReference type="NCBI Taxonomy" id="1227553"/>
    <lineage>
        <taxon>Bacteria</taxon>
        <taxon>Thermotogati</taxon>
        <taxon>Deinococcota</taxon>
        <taxon>Deinococci</taxon>
        <taxon>Thermales</taxon>
        <taxon>Thermaceae</taxon>
        <taxon>Meiothermus</taxon>
    </lineage>
</organism>
<name>A0A511R4X8_9DEIN</name>
<protein>
    <submittedName>
        <fullName evidence="2">Oxidoreductase</fullName>
    </submittedName>
</protein>
<dbReference type="EMBL" id="BJXL01000093">
    <property type="protein sequence ID" value="GEM84347.1"/>
    <property type="molecule type" value="Genomic_DNA"/>
</dbReference>
<dbReference type="AlphaFoldDB" id="A0A511R4X8"/>
<dbReference type="InterPro" id="IPR036188">
    <property type="entry name" value="FAD/NAD-bd_sf"/>
</dbReference>
<evidence type="ECO:0000313" key="2">
    <source>
        <dbReference type="EMBL" id="GEM84347.1"/>
    </source>
</evidence>
<accession>A0A511R4X8</accession>
<dbReference type="Pfam" id="PF01266">
    <property type="entry name" value="DAO"/>
    <property type="match status" value="1"/>
</dbReference>
<dbReference type="Proteomes" id="UP000321197">
    <property type="component" value="Unassembled WGS sequence"/>
</dbReference>